<proteinExistence type="predicted"/>
<dbReference type="AlphaFoldDB" id="A0AAV4N5E2"/>
<name>A0AAV4N5E2_9ARAC</name>
<evidence type="ECO:0008006" key="3">
    <source>
        <dbReference type="Google" id="ProtNLM"/>
    </source>
</evidence>
<dbReference type="EMBL" id="BPLQ01001169">
    <property type="protein sequence ID" value="GIX79218.1"/>
    <property type="molecule type" value="Genomic_DNA"/>
</dbReference>
<dbReference type="PANTHER" id="PTHR45902">
    <property type="entry name" value="LATROPHILIN RECEPTOR-LIKE PROTEIN A"/>
    <property type="match status" value="1"/>
</dbReference>
<dbReference type="PANTHER" id="PTHR45902:SF4">
    <property type="entry name" value="G-PROTEIN COUPLED RECEPTORS FAMILY 2 PROFILE 2 DOMAIN-CONTAINING PROTEIN"/>
    <property type="match status" value="1"/>
</dbReference>
<gene>
    <name evidence="1" type="primary">AVEN_102081_1</name>
    <name evidence="1" type="ORF">CDAR_533031</name>
</gene>
<evidence type="ECO:0000313" key="2">
    <source>
        <dbReference type="Proteomes" id="UP001054837"/>
    </source>
</evidence>
<protein>
    <recommendedName>
        <fullName evidence="3">SMB domain-containing protein</fullName>
    </recommendedName>
</protein>
<organism evidence="1 2">
    <name type="scientific">Caerostris darwini</name>
    <dbReference type="NCBI Taxonomy" id="1538125"/>
    <lineage>
        <taxon>Eukaryota</taxon>
        <taxon>Metazoa</taxon>
        <taxon>Ecdysozoa</taxon>
        <taxon>Arthropoda</taxon>
        <taxon>Chelicerata</taxon>
        <taxon>Arachnida</taxon>
        <taxon>Araneae</taxon>
        <taxon>Araneomorphae</taxon>
        <taxon>Entelegynae</taxon>
        <taxon>Araneoidea</taxon>
        <taxon>Araneidae</taxon>
        <taxon>Caerostris</taxon>
    </lineage>
</organism>
<accession>A0AAV4N5E2</accession>
<evidence type="ECO:0000313" key="1">
    <source>
        <dbReference type="EMBL" id="GIX79218.1"/>
    </source>
</evidence>
<comment type="caution">
    <text evidence="1">The sequence shown here is derived from an EMBL/GenBank/DDBJ whole genome shotgun (WGS) entry which is preliminary data.</text>
</comment>
<dbReference type="InterPro" id="IPR053231">
    <property type="entry name" value="GPCR_LN-TM7"/>
</dbReference>
<keyword evidence="2" id="KW-1185">Reference proteome</keyword>
<dbReference type="Proteomes" id="UP001054837">
    <property type="component" value="Unassembled WGS sequence"/>
</dbReference>
<reference evidence="1 2" key="1">
    <citation type="submission" date="2021-06" db="EMBL/GenBank/DDBJ databases">
        <title>Caerostris darwini draft genome.</title>
        <authorList>
            <person name="Kono N."/>
            <person name="Arakawa K."/>
        </authorList>
    </citation>
    <scope>NUCLEOTIDE SEQUENCE [LARGE SCALE GENOMIC DNA]</scope>
</reference>
<sequence>MFVSLPILQSYPGFIHIFPFLPDPPECSSYGGRGFAGLPAGPIRISYKRVSAADPLFLPLRGQGYELHVPEVVTNNTVESLVSACSNSSTCQGNRTDDAVYDYYCNCDDSCAKYDNCCNDSEQGAESGNVTKPDADTKCVSLRDGSDRHVFIVDTCKVKDIYIARSFQYVNTYIYNHCHSSAEDNDNLYLMIPVTSRVTGITYKNYFCAVCNEDNNMDHLNFWYLTMEGQSNVSGAHLLSALRYSTRFKSWVVMRNARNIFKSSRVFISLGVPMYLLPMVQFCRKGLVTKCATDWTEESAKEMCGSYMAVVAHCKGEKEVLYRNPHCAICNHMEVSNLRCGRCRWEDNIS</sequence>